<dbReference type="AlphaFoldDB" id="S2J2P4"/>
<organism evidence="1 2">
    <name type="scientific">Mucor circinelloides f. circinelloides (strain 1006PhL)</name>
    <name type="common">Mucormycosis agent</name>
    <name type="synonym">Calyptromyces circinelloides</name>
    <dbReference type="NCBI Taxonomy" id="1220926"/>
    <lineage>
        <taxon>Eukaryota</taxon>
        <taxon>Fungi</taxon>
        <taxon>Fungi incertae sedis</taxon>
        <taxon>Mucoromycota</taxon>
        <taxon>Mucoromycotina</taxon>
        <taxon>Mucoromycetes</taxon>
        <taxon>Mucorales</taxon>
        <taxon>Mucorineae</taxon>
        <taxon>Mucoraceae</taxon>
        <taxon>Mucor</taxon>
    </lineage>
</organism>
<gene>
    <name evidence="1" type="ORF">HMPREF1544_09348</name>
</gene>
<keyword evidence="2" id="KW-1185">Reference proteome</keyword>
<dbReference type="Proteomes" id="UP000014254">
    <property type="component" value="Unassembled WGS sequence"/>
</dbReference>
<sequence length="69" mass="8303">FACKFAKSENQHPDFIELCNITKDELDRMCFVTNKVVYGLLVEGFRCCLFAMDLKYYKLYRLHMLSQFY</sequence>
<dbReference type="InParanoid" id="S2J2P4"/>
<proteinExistence type="predicted"/>
<feature type="non-terminal residue" evidence="1">
    <location>
        <position position="1"/>
    </location>
</feature>
<dbReference type="EMBL" id="KE124055">
    <property type="protein sequence ID" value="EPB83894.1"/>
    <property type="molecule type" value="Genomic_DNA"/>
</dbReference>
<dbReference type="OrthoDB" id="2281467at2759"/>
<feature type="non-terminal residue" evidence="1">
    <location>
        <position position="69"/>
    </location>
</feature>
<protein>
    <submittedName>
        <fullName evidence="1">Uncharacterized protein</fullName>
    </submittedName>
</protein>
<accession>S2J2P4</accession>
<name>S2J2P4_MUCC1</name>
<reference evidence="2" key="1">
    <citation type="submission" date="2013-05" db="EMBL/GenBank/DDBJ databases">
        <title>The Genome sequence of Mucor circinelloides f. circinelloides 1006PhL.</title>
        <authorList>
            <consortium name="The Broad Institute Genomics Platform"/>
            <person name="Cuomo C."/>
            <person name="Earl A."/>
            <person name="Findley K."/>
            <person name="Lee S.C."/>
            <person name="Walker B."/>
            <person name="Young S."/>
            <person name="Zeng Q."/>
            <person name="Gargeya S."/>
            <person name="Fitzgerald M."/>
            <person name="Haas B."/>
            <person name="Abouelleil A."/>
            <person name="Allen A.W."/>
            <person name="Alvarado L."/>
            <person name="Arachchi H.M."/>
            <person name="Berlin A.M."/>
            <person name="Chapman S.B."/>
            <person name="Gainer-Dewar J."/>
            <person name="Goldberg J."/>
            <person name="Griggs A."/>
            <person name="Gujja S."/>
            <person name="Hansen M."/>
            <person name="Howarth C."/>
            <person name="Imamovic A."/>
            <person name="Ireland A."/>
            <person name="Larimer J."/>
            <person name="McCowan C."/>
            <person name="Murphy C."/>
            <person name="Pearson M."/>
            <person name="Poon T.W."/>
            <person name="Priest M."/>
            <person name="Roberts A."/>
            <person name="Saif S."/>
            <person name="Shea T."/>
            <person name="Sisk P."/>
            <person name="Sykes S."/>
            <person name="Wortman J."/>
            <person name="Nusbaum C."/>
            <person name="Birren B."/>
        </authorList>
    </citation>
    <scope>NUCLEOTIDE SEQUENCE [LARGE SCALE GENOMIC DNA]</scope>
    <source>
        <strain evidence="2">1006PhL</strain>
    </source>
</reference>
<evidence type="ECO:0000313" key="2">
    <source>
        <dbReference type="Proteomes" id="UP000014254"/>
    </source>
</evidence>
<dbReference type="VEuPathDB" id="FungiDB:HMPREF1544_09348"/>
<evidence type="ECO:0000313" key="1">
    <source>
        <dbReference type="EMBL" id="EPB83894.1"/>
    </source>
</evidence>